<dbReference type="AlphaFoldDB" id="A0A1Z2LBP2"/>
<dbReference type="EMBL" id="CP021744">
    <property type="protein sequence ID" value="ARZ71716.1"/>
    <property type="molecule type" value="Genomic_DNA"/>
</dbReference>
<sequence>MVLLSASEALHGATALLGGQPRLRFIHETVTTEDAPVRPLGRLALRSERQVIALYPTAAVRDRFAGAFPRVAGRVRACAVDDGNRLTGAERDGARTALGIPETAPAVCLAGGWWPYKDITTIGAALARLTKPPHLVVTGSPLDEDLLARVATDGRLAHWQPGTGLDRAFPLGGPLTHRLLHGDPRKIVLAGSGTTAASGNHRTPGHKPDPDTLACVHHCTWRAGVLGDSRRRVENFAFGAWAEHSPAVRDEAGRPLDHTDRHHGRIDVADPRLGFLRVTLDGLPAGWATEARGIVTR</sequence>
<evidence type="ECO:0000313" key="2">
    <source>
        <dbReference type="Proteomes" id="UP000195755"/>
    </source>
</evidence>
<dbReference type="RefSeq" id="WP_199843987.1">
    <property type="nucleotide sequence ID" value="NZ_CP021744.1"/>
</dbReference>
<proteinExistence type="predicted"/>
<evidence type="ECO:0000313" key="1">
    <source>
        <dbReference type="EMBL" id="ARZ71716.1"/>
    </source>
</evidence>
<protein>
    <submittedName>
        <fullName evidence="1">Uncharacterized protein</fullName>
    </submittedName>
</protein>
<dbReference type="KEGG" id="salj:SMD11_6140"/>
<name>A0A1Z2LBP2_9ACTN</name>
<reference evidence="1 2" key="1">
    <citation type="submission" date="2017-06" db="EMBL/GenBank/DDBJ databases">
        <title>Streptomyces albireticuli Genome sequencing and assembly.</title>
        <authorList>
            <person name="Wang Y."/>
            <person name="Du B."/>
            <person name="Ding Y."/>
            <person name="Liu H."/>
            <person name="Hou Q."/>
            <person name="Liu K."/>
            <person name="Yao L."/>
            <person name="Wang C."/>
        </authorList>
    </citation>
    <scope>NUCLEOTIDE SEQUENCE [LARGE SCALE GENOMIC DNA]</scope>
    <source>
        <strain evidence="1 2">MDJK11</strain>
    </source>
</reference>
<accession>A0A1Z2LBP2</accession>
<gene>
    <name evidence="1" type="ORF">SMD11_6140</name>
</gene>
<dbReference type="Proteomes" id="UP000195755">
    <property type="component" value="Chromosome"/>
</dbReference>
<organism evidence="1 2">
    <name type="scientific">Streptomyces albireticuli</name>
    <dbReference type="NCBI Taxonomy" id="1940"/>
    <lineage>
        <taxon>Bacteria</taxon>
        <taxon>Bacillati</taxon>
        <taxon>Actinomycetota</taxon>
        <taxon>Actinomycetes</taxon>
        <taxon>Kitasatosporales</taxon>
        <taxon>Streptomycetaceae</taxon>
        <taxon>Streptomyces</taxon>
    </lineage>
</organism>
<dbReference type="SUPFAM" id="SSF53756">
    <property type="entry name" value="UDP-Glycosyltransferase/glycogen phosphorylase"/>
    <property type="match status" value="1"/>
</dbReference>